<proteinExistence type="predicted"/>
<keyword evidence="1" id="KW-1133">Transmembrane helix</keyword>
<evidence type="ECO:0000256" key="1">
    <source>
        <dbReference type="SAM" id="Phobius"/>
    </source>
</evidence>
<dbReference type="Proteomes" id="UP000678393">
    <property type="component" value="Unassembled WGS sequence"/>
</dbReference>
<keyword evidence="1" id="KW-0812">Transmembrane</keyword>
<sequence length="620" mass="71132">MMTYVLIVLLTTVVRYSLGCFPMLDVFQHSTRWMQITSMNSRRMVEVGEETDEIMIIETTETIGTEEVIKHREQLLCMMEYGEHRYLVRIDDDEEGSRYMCYQFTPLTEYIVRQGRTEENINRKRVNCIDDQYTEDEQVLIAYSAIQPQQCPLAGGYQLIMQQGMAVDRLCINSIKTYNPYIHCQPMALNPYMRGRHLTHLRCVGQWEDNDFHSVLLQTRDNPHHFWCLHYKVVSWGKSGGKNNDQEELVKVFLTIDGRCSSQTFGNEDVPRNTSMFGHLALYKPINDIKCTETVYVESCKLDEDKCLESIECPKSCGRCLNQVESYNCTFPAETFGSWKVFNSDRNLEMTIDKDRIESSSFGELMCLGVPEPRRQGYLYTVVQINAAPTCNYYYSCAEMFNPNPGVLTFQLRPAFRNSNTGELVSCKESYQDSPVHVRPPEPEAGFTLINQQRLQRTSCNFLQSSKYRTKIPGCSIVVHECSGPCQIFNVTFDIPSCDNETQQIYNIENQHICHAKVDFYDGVYGIVTKGVTSGKFLCWVFGNSQLFVPTAEDCNLDSMDRIYSDASADTRYDLLKAISLNPPQDNSAEAVILPVPSALMFSLLVTYMLEVAFVACYYR</sequence>
<dbReference type="AlphaFoldDB" id="A0A8S3YDM9"/>
<gene>
    <name evidence="3" type="ORF">CUNI_LOCUS182</name>
</gene>
<reference evidence="3" key="1">
    <citation type="submission" date="2021-04" db="EMBL/GenBank/DDBJ databases">
        <authorList>
            <consortium name="Molecular Ecology Group"/>
        </authorList>
    </citation>
    <scope>NUCLEOTIDE SEQUENCE</scope>
</reference>
<evidence type="ECO:0000313" key="3">
    <source>
        <dbReference type="EMBL" id="CAG5114624.1"/>
    </source>
</evidence>
<keyword evidence="4" id="KW-1185">Reference proteome</keyword>
<dbReference type="EMBL" id="CAJHNH020000016">
    <property type="protein sequence ID" value="CAG5114624.1"/>
    <property type="molecule type" value="Genomic_DNA"/>
</dbReference>
<comment type="caution">
    <text evidence="3">The sequence shown here is derived from an EMBL/GenBank/DDBJ whole genome shotgun (WGS) entry which is preliminary data.</text>
</comment>
<feature type="chain" id="PRO_5035760756" evidence="2">
    <location>
        <begin position="20"/>
        <end position="620"/>
    </location>
</feature>
<feature type="transmembrane region" description="Helical" evidence="1">
    <location>
        <begin position="599"/>
        <end position="619"/>
    </location>
</feature>
<accession>A0A8S3YDM9</accession>
<evidence type="ECO:0000313" key="4">
    <source>
        <dbReference type="Proteomes" id="UP000678393"/>
    </source>
</evidence>
<feature type="signal peptide" evidence="2">
    <location>
        <begin position="1"/>
        <end position="19"/>
    </location>
</feature>
<keyword evidence="1" id="KW-0472">Membrane</keyword>
<protein>
    <submittedName>
        <fullName evidence="3">Uncharacterized protein</fullName>
    </submittedName>
</protein>
<organism evidence="3 4">
    <name type="scientific">Candidula unifasciata</name>
    <dbReference type="NCBI Taxonomy" id="100452"/>
    <lineage>
        <taxon>Eukaryota</taxon>
        <taxon>Metazoa</taxon>
        <taxon>Spiralia</taxon>
        <taxon>Lophotrochozoa</taxon>
        <taxon>Mollusca</taxon>
        <taxon>Gastropoda</taxon>
        <taxon>Heterobranchia</taxon>
        <taxon>Euthyneura</taxon>
        <taxon>Panpulmonata</taxon>
        <taxon>Eupulmonata</taxon>
        <taxon>Stylommatophora</taxon>
        <taxon>Helicina</taxon>
        <taxon>Helicoidea</taxon>
        <taxon>Geomitridae</taxon>
        <taxon>Candidula</taxon>
    </lineage>
</organism>
<name>A0A8S3YDM9_9EUPU</name>
<keyword evidence="2" id="KW-0732">Signal</keyword>
<dbReference type="OrthoDB" id="6123388at2759"/>
<evidence type="ECO:0000256" key="2">
    <source>
        <dbReference type="SAM" id="SignalP"/>
    </source>
</evidence>